<keyword evidence="1" id="KW-0472">Membrane</keyword>
<dbReference type="PANTHER" id="PTHR46066:SF2">
    <property type="entry name" value="CHITINASE DOMAIN-CONTAINING PROTEIN 1"/>
    <property type="match status" value="1"/>
</dbReference>
<organism evidence="3 4">
    <name type="scientific">Paenibacillus sepulcri</name>
    <dbReference type="NCBI Taxonomy" id="359917"/>
    <lineage>
        <taxon>Bacteria</taxon>
        <taxon>Bacillati</taxon>
        <taxon>Bacillota</taxon>
        <taxon>Bacilli</taxon>
        <taxon>Bacillales</taxon>
        <taxon>Paenibacillaceae</taxon>
        <taxon>Paenibacillus</taxon>
    </lineage>
</organism>
<dbReference type="PANTHER" id="PTHR46066">
    <property type="entry name" value="CHITINASE DOMAIN-CONTAINING PROTEIN 1 FAMILY MEMBER"/>
    <property type="match status" value="1"/>
</dbReference>
<dbReference type="InterPro" id="IPR017853">
    <property type="entry name" value="GH"/>
</dbReference>
<keyword evidence="3" id="KW-0378">Hydrolase</keyword>
<dbReference type="Gene3D" id="3.30.457.10">
    <property type="entry name" value="Copper amine oxidase-like, N-terminal domain"/>
    <property type="match status" value="1"/>
</dbReference>
<evidence type="ECO:0000313" key="3">
    <source>
        <dbReference type="EMBL" id="MBW7454186.1"/>
    </source>
</evidence>
<dbReference type="SUPFAM" id="SSF51445">
    <property type="entry name" value="(Trans)glycosidases"/>
    <property type="match status" value="1"/>
</dbReference>
<dbReference type="Pfam" id="PF00704">
    <property type="entry name" value="Glyco_hydro_18"/>
    <property type="match status" value="1"/>
</dbReference>
<dbReference type="SMART" id="SM00636">
    <property type="entry name" value="Glyco_18"/>
    <property type="match status" value="1"/>
</dbReference>
<dbReference type="EMBL" id="JAHZIK010000165">
    <property type="protein sequence ID" value="MBW7454186.1"/>
    <property type="molecule type" value="Genomic_DNA"/>
</dbReference>
<keyword evidence="1" id="KW-1133">Transmembrane helix</keyword>
<dbReference type="InterPro" id="IPR036582">
    <property type="entry name" value="Mao_N_sf"/>
</dbReference>
<dbReference type="SUPFAM" id="SSF55383">
    <property type="entry name" value="Copper amine oxidase, domain N"/>
    <property type="match status" value="1"/>
</dbReference>
<dbReference type="GO" id="GO:0016787">
    <property type="term" value="F:hydrolase activity"/>
    <property type="evidence" value="ECO:0007669"/>
    <property type="project" value="UniProtKB-KW"/>
</dbReference>
<dbReference type="InterPro" id="IPR012854">
    <property type="entry name" value="Cu_amine_oxidase-like_N"/>
</dbReference>
<dbReference type="Pfam" id="PF08239">
    <property type="entry name" value="SH3_3"/>
    <property type="match status" value="1"/>
</dbReference>
<feature type="domain" description="GH18" evidence="2">
    <location>
        <begin position="255"/>
        <end position="574"/>
    </location>
</feature>
<dbReference type="InterPro" id="IPR011583">
    <property type="entry name" value="Chitinase_II/V-like_cat"/>
</dbReference>
<dbReference type="InterPro" id="IPR001223">
    <property type="entry name" value="Glyco_hydro18_cat"/>
</dbReference>
<evidence type="ECO:0000313" key="4">
    <source>
        <dbReference type="Proteomes" id="UP001519887"/>
    </source>
</evidence>
<sequence length="575" mass="64180">METVRIRTRRRREGGSLRWLVLISGILAAGIGMWFGWQRFVPNSEEIKPDYGSPNPIIYKGQVMGAGAVVDGDAVKLPLPFIQENLALKEAVYYEEKTGSIVLTNTDKVLRLKTNVLTATINSKPYDLRVAAELKDKLVYIPITPLEELYGIKVEYNKDTGVVTVLRAGDAVQRAVAEKGTEIRNEPTIRAPIVQDLPAQGDVRLWDEEKGWYRAQSENGIVGYVAKKDVSLTEVEKTEQIKAEEPFVAWKVVGSKVNMTWEAVYQKTPNPANIPDMPGVNVVSPSWFELLNGDGQIQSKADPVYVDWAHKKGMQVWALFSNGFEAERTTKALSSADTRFKMIQQLLAYVQMYKLQGINLDFESVATVDKANLVQFVRELTPLLHEEGVVVSIDVTPKSNSELWSLFLDRAALGKVVDYMMVMAYDEHWASSPTSGSVASLPWVEQSLARILEEDKVPPGKVVLGMPLYARVWSETKDKSGAVKVSSKALGMEAVQKIIAERKLKPVLDGKAGQHYVEYTEDGALKRIWIEDALSVQARVALAKKYNLAGVATWQRAFQSDDIWQVIHQSLTKLP</sequence>
<keyword evidence="4" id="KW-1185">Reference proteome</keyword>
<dbReference type="Gene3D" id="3.10.50.10">
    <property type="match status" value="1"/>
</dbReference>
<evidence type="ECO:0000259" key="2">
    <source>
        <dbReference type="PROSITE" id="PS51910"/>
    </source>
</evidence>
<feature type="transmembrane region" description="Helical" evidence="1">
    <location>
        <begin position="20"/>
        <end position="37"/>
    </location>
</feature>
<gene>
    <name evidence="3" type="ORF">K0U00_09090</name>
</gene>
<evidence type="ECO:0000256" key="1">
    <source>
        <dbReference type="SAM" id="Phobius"/>
    </source>
</evidence>
<reference evidence="3 4" key="1">
    <citation type="submission" date="2021-07" db="EMBL/GenBank/DDBJ databases">
        <title>Paenibacillus radiodurans sp. nov., isolated from the southeastern edge of Tengger Desert.</title>
        <authorList>
            <person name="Zhang G."/>
        </authorList>
    </citation>
    <scope>NUCLEOTIDE SEQUENCE [LARGE SCALE GENOMIC DNA]</scope>
    <source>
        <strain evidence="3 4">CCM 7311</strain>
    </source>
</reference>
<comment type="caution">
    <text evidence="3">The sequence shown here is derived from an EMBL/GenBank/DDBJ whole genome shotgun (WGS) entry which is preliminary data.</text>
</comment>
<dbReference type="Pfam" id="PF07833">
    <property type="entry name" value="Cu_amine_oxidN1"/>
    <property type="match status" value="1"/>
</dbReference>
<keyword evidence="1" id="KW-0812">Transmembrane</keyword>
<accession>A0ABS7C0D0</accession>
<dbReference type="Gene3D" id="3.20.20.80">
    <property type="entry name" value="Glycosidases"/>
    <property type="match status" value="1"/>
</dbReference>
<dbReference type="Gene3D" id="2.30.30.40">
    <property type="entry name" value="SH3 Domains"/>
    <property type="match status" value="1"/>
</dbReference>
<name>A0ABS7C0D0_9BACL</name>
<dbReference type="InterPro" id="IPR003646">
    <property type="entry name" value="SH3-like_bac-type"/>
</dbReference>
<proteinExistence type="predicted"/>
<dbReference type="Proteomes" id="UP001519887">
    <property type="component" value="Unassembled WGS sequence"/>
</dbReference>
<protein>
    <submittedName>
        <fullName evidence="3">Glycosyl hydrolase</fullName>
    </submittedName>
</protein>
<dbReference type="PROSITE" id="PS51910">
    <property type="entry name" value="GH18_2"/>
    <property type="match status" value="1"/>
</dbReference>
<dbReference type="InterPro" id="IPR029070">
    <property type="entry name" value="Chitinase_insertion_sf"/>
</dbReference>
<dbReference type="RefSeq" id="WP_210046130.1">
    <property type="nucleotide sequence ID" value="NZ_JBHLVU010000028.1"/>
</dbReference>